<dbReference type="InterPro" id="IPR012296">
    <property type="entry name" value="Nuclease_put_TT1808"/>
</dbReference>
<protein>
    <recommendedName>
        <fullName evidence="1">Putative restriction endonuclease domain-containing protein</fullName>
    </recommendedName>
</protein>
<sequence>MTITIAKWTLAEYHQLVATGILSDAPREKVPQRRVELLEGLIVDMEPEGMPHAVHCSESVEYLRTLLKDRAEVREGHPITLSNNSEPKPDITIIRSPNSQYLNHHPYPADIFWPIEYADTTLHKDVNEKKRVYAEAGIQEYWVVNLQIPELIVFRDLANPQGGCSVTDTYRSETKLATGNISPLSFPDLHIEVGKLLAI</sequence>
<comment type="caution">
    <text evidence="2">The sequence shown here is derived from an EMBL/GenBank/DDBJ whole genome shotgun (WGS) entry which is preliminary data.</text>
</comment>
<dbReference type="EMBL" id="PVWO01000080">
    <property type="protein sequence ID" value="PSB57346.1"/>
    <property type="molecule type" value="Genomic_DNA"/>
</dbReference>
<dbReference type="RefSeq" id="WP_106302947.1">
    <property type="nucleotide sequence ID" value="NZ_PVWO01000080.1"/>
</dbReference>
<dbReference type="InterPro" id="IPR008538">
    <property type="entry name" value="Uma2"/>
</dbReference>
<feature type="domain" description="Putative restriction endonuclease" evidence="1">
    <location>
        <begin position="31"/>
        <end position="157"/>
    </location>
</feature>
<accession>A0A2T1GI02</accession>
<dbReference type="CDD" id="cd06260">
    <property type="entry name" value="DUF820-like"/>
    <property type="match status" value="1"/>
</dbReference>
<dbReference type="Gene3D" id="3.90.1570.10">
    <property type="entry name" value="tt1808, chain A"/>
    <property type="match status" value="1"/>
</dbReference>
<keyword evidence="3" id="KW-1185">Reference proteome</keyword>
<evidence type="ECO:0000313" key="2">
    <source>
        <dbReference type="EMBL" id="PSB57346.1"/>
    </source>
</evidence>
<evidence type="ECO:0000313" key="3">
    <source>
        <dbReference type="Proteomes" id="UP000238937"/>
    </source>
</evidence>
<dbReference type="Proteomes" id="UP000238937">
    <property type="component" value="Unassembled WGS sequence"/>
</dbReference>
<dbReference type="AlphaFoldDB" id="A0A2T1GI02"/>
<evidence type="ECO:0000259" key="1">
    <source>
        <dbReference type="Pfam" id="PF05685"/>
    </source>
</evidence>
<gene>
    <name evidence="2" type="ORF">C7B77_08750</name>
</gene>
<organism evidence="2 3">
    <name type="scientific">Chamaesiphon polymorphus CCALA 037</name>
    <dbReference type="NCBI Taxonomy" id="2107692"/>
    <lineage>
        <taxon>Bacteria</taxon>
        <taxon>Bacillati</taxon>
        <taxon>Cyanobacteriota</taxon>
        <taxon>Cyanophyceae</taxon>
        <taxon>Gomontiellales</taxon>
        <taxon>Chamaesiphonaceae</taxon>
        <taxon>Chamaesiphon</taxon>
    </lineage>
</organism>
<dbReference type="SUPFAM" id="SSF52980">
    <property type="entry name" value="Restriction endonuclease-like"/>
    <property type="match status" value="1"/>
</dbReference>
<dbReference type="PANTHER" id="PTHR35400:SF1">
    <property type="entry name" value="SLR1083 PROTEIN"/>
    <property type="match status" value="1"/>
</dbReference>
<reference evidence="2 3" key="1">
    <citation type="submission" date="2018-03" db="EMBL/GenBank/DDBJ databases">
        <title>The ancient ancestry and fast evolution of plastids.</title>
        <authorList>
            <person name="Moore K.R."/>
            <person name="Magnabosco C."/>
            <person name="Momper L."/>
            <person name="Gold D.A."/>
            <person name="Bosak T."/>
            <person name="Fournier G.P."/>
        </authorList>
    </citation>
    <scope>NUCLEOTIDE SEQUENCE [LARGE SCALE GENOMIC DNA]</scope>
    <source>
        <strain evidence="2 3">CCALA 037</strain>
    </source>
</reference>
<proteinExistence type="predicted"/>
<dbReference type="Pfam" id="PF05685">
    <property type="entry name" value="Uma2"/>
    <property type="match status" value="1"/>
</dbReference>
<dbReference type="InterPro" id="IPR011335">
    <property type="entry name" value="Restrct_endonuc-II-like"/>
</dbReference>
<dbReference type="OrthoDB" id="509866at2"/>
<dbReference type="PANTHER" id="PTHR35400">
    <property type="entry name" value="SLR1083 PROTEIN"/>
    <property type="match status" value="1"/>
</dbReference>
<name>A0A2T1GI02_9CYAN</name>